<proteinExistence type="inferred from homology"/>
<evidence type="ECO:0000313" key="7">
    <source>
        <dbReference type="Proteomes" id="UP000218231"/>
    </source>
</evidence>
<evidence type="ECO:0000259" key="2">
    <source>
        <dbReference type="Pfam" id="PF17404"/>
    </source>
</evidence>
<comment type="subcellular location">
    <subcellularLocation>
        <location evidence="1">Nucleus</location>
        <location evidence="1">Nucleolus</location>
    </subcellularLocation>
</comment>
<keyword evidence="1" id="KW-0539">Nucleus</keyword>
<evidence type="ECO:0000313" key="6">
    <source>
        <dbReference type="EMBL" id="PAV90004.1"/>
    </source>
</evidence>
<evidence type="ECO:0000259" key="3">
    <source>
        <dbReference type="Pfam" id="PF17405"/>
    </source>
</evidence>
<dbReference type="GO" id="GO:0006409">
    <property type="term" value="P:tRNA export from nucleus"/>
    <property type="evidence" value="ECO:0007669"/>
    <property type="project" value="TreeGrafter"/>
</dbReference>
<gene>
    <name evidence="6" type="ORF">WR25_21036</name>
</gene>
<dbReference type="PANTHER" id="PTHR17972:SF0">
    <property type="entry name" value="NUCLEOLAR PROTEIN 6"/>
    <property type="match status" value="1"/>
</dbReference>
<name>A0A2A2LUU9_9BILA</name>
<dbReference type="GO" id="GO:0034456">
    <property type="term" value="C:UTP-C complex"/>
    <property type="evidence" value="ECO:0007669"/>
    <property type="project" value="TreeGrafter"/>
</dbReference>
<sequence length="664" mass="76121">MKKTKSLDFDANKKQVKVEEDSFFYDGDNFTQEFDHYVRFDFSSLLPNATVPCNGVSGDFYSNKPIRKIKRLVKLIHKAMPERFERLAVKRVCSSEDEFKGASHFVIGFVTTKNWTNPLTVGPQANTKEAQEFRSFWSDRSELRKFADSQICECVVWGQTAYNFAAIRVIEYLVEKMLELPKSTVEWRSALPKILQINGDEIDQINKVFGSLSMDLRTMKNLPLIVTNIHGISPYLRGTEPPLPSIFVSEQNCEVSEDETHRVPSRDKLPRYTPVVTVHLKLEHSTKWGSDLDAIQGLTSSFYLQMAKEFQKLNIFSVPTENQLFIVRENIVFELVIVHDRIGTLLGSLIEKQKSQGVQVETELILKLQDYRKRFIYDSALQASLFSFAVVHKTFPDVVRIMKRWLGAKLLSGHIPDLVLELLCAAVFTDSSQTQPRSAWAAFRRVLQLLTTHNWTAQPLLVDLDQAWDEEQITDMRKSFVKMRPVLPPMVIMTNEDTVGSRWSYGGPSPLILKRMIGLAKDTVAVLDNHIESDMALKLTDALMFRDLSPYDCVIEIRDEAVVRELAPEQENEVTEKEQKTKEEKLDKALPVVDFDPVSDFVDSLRDKFADSALFFYDKYSSHAIGVKFKPSQNQATKSDFHQKKLVTKIRRLGEGLIKEIREN</sequence>
<feature type="domain" description="Nrap protein" evidence="5">
    <location>
        <begin position="548"/>
        <end position="661"/>
    </location>
</feature>
<accession>A0A2A2LUU9</accession>
<dbReference type="Gene3D" id="3.30.70.3030">
    <property type="match status" value="1"/>
</dbReference>
<dbReference type="GO" id="GO:0003723">
    <property type="term" value="F:RNA binding"/>
    <property type="evidence" value="ECO:0007669"/>
    <property type="project" value="UniProtKB-KW"/>
</dbReference>
<organism evidence="6 7">
    <name type="scientific">Diploscapter pachys</name>
    <dbReference type="NCBI Taxonomy" id="2018661"/>
    <lineage>
        <taxon>Eukaryota</taxon>
        <taxon>Metazoa</taxon>
        <taxon>Ecdysozoa</taxon>
        <taxon>Nematoda</taxon>
        <taxon>Chromadorea</taxon>
        <taxon>Rhabditida</taxon>
        <taxon>Rhabditina</taxon>
        <taxon>Rhabditomorpha</taxon>
        <taxon>Rhabditoidea</taxon>
        <taxon>Rhabditidae</taxon>
        <taxon>Diploscapter</taxon>
    </lineage>
</organism>
<dbReference type="Pfam" id="PF17406">
    <property type="entry name" value="Nrap_D5"/>
    <property type="match status" value="1"/>
</dbReference>
<dbReference type="OrthoDB" id="10251401at2759"/>
<dbReference type="AlphaFoldDB" id="A0A2A2LUU9"/>
<dbReference type="Pfam" id="PF17407">
    <property type="entry name" value="Nrap_D6"/>
    <property type="match status" value="1"/>
</dbReference>
<dbReference type="InterPro" id="IPR035370">
    <property type="entry name" value="Nrap_D5"/>
</dbReference>
<evidence type="ECO:0000259" key="5">
    <source>
        <dbReference type="Pfam" id="PF17407"/>
    </source>
</evidence>
<evidence type="ECO:0000256" key="1">
    <source>
        <dbReference type="RuleBase" id="RU364032"/>
    </source>
</evidence>
<dbReference type="EMBL" id="LIAE01006409">
    <property type="protein sequence ID" value="PAV90004.1"/>
    <property type="molecule type" value="Genomic_DNA"/>
</dbReference>
<keyword evidence="7" id="KW-1185">Reference proteome</keyword>
<comment type="similarity">
    <text evidence="1">Belongs to the NRAP family.</text>
</comment>
<feature type="domain" description="Nrap protein" evidence="4">
    <location>
        <begin position="392"/>
        <end position="537"/>
    </location>
</feature>
<dbReference type="GO" id="GO:0032545">
    <property type="term" value="C:CURI complex"/>
    <property type="evidence" value="ECO:0007669"/>
    <property type="project" value="TreeGrafter"/>
</dbReference>
<dbReference type="Pfam" id="PF17405">
    <property type="entry name" value="Nrap_D4"/>
    <property type="match status" value="1"/>
</dbReference>
<protein>
    <recommendedName>
        <fullName evidence="1">Nucleolar protein 6</fullName>
    </recommendedName>
</protein>
<dbReference type="InterPro" id="IPR035369">
    <property type="entry name" value="Nrap_D4"/>
</dbReference>
<dbReference type="Proteomes" id="UP000218231">
    <property type="component" value="Unassembled WGS sequence"/>
</dbReference>
<reference evidence="6 7" key="1">
    <citation type="journal article" date="2017" name="Curr. Biol.">
        <title>Genome architecture and evolution of a unichromosomal asexual nematode.</title>
        <authorList>
            <person name="Fradin H."/>
            <person name="Zegar C."/>
            <person name="Gutwein M."/>
            <person name="Lucas J."/>
            <person name="Kovtun M."/>
            <person name="Corcoran D."/>
            <person name="Baugh L.R."/>
            <person name="Kiontke K."/>
            <person name="Gunsalus K."/>
            <person name="Fitch D.H."/>
            <person name="Piano F."/>
        </authorList>
    </citation>
    <scope>NUCLEOTIDE SEQUENCE [LARGE SCALE GENOMIC DNA]</scope>
    <source>
        <strain evidence="6">PF1309</strain>
    </source>
</reference>
<dbReference type="InterPro" id="IPR035368">
    <property type="entry name" value="Nrap_D3"/>
</dbReference>
<evidence type="ECO:0000259" key="4">
    <source>
        <dbReference type="Pfam" id="PF17406"/>
    </source>
</evidence>
<dbReference type="InterPro" id="IPR035371">
    <property type="entry name" value="Nrap_D6"/>
</dbReference>
<dbReference type="STRING" id="2018661.A0A2A2LUU9"/>
<feature type="domain" description="Nrap protein" evidence="2">
    <location>
        <begin position="31"/>
        <end position="178"/>
    </location>
</feature>
<comment type="caution">
    <text evidence="6">The sequence shown here is derived from an EMBL/GenBank/DDBJ whole genome shotgun (WGS) entry which is preliminary data.</text>
</comment>
<dbReference type="GO" id="GO:0032040">
    <property type="term" value="C:small-subunit processome"/>
    <property type="evidence" value="ECO:0007669"/>
    <property type="project" value="TreeGrafter"/>
</dbReference>
<feature type="domain" description="Nrap protein" evidence="3">
    <location>
        <begin position="200"/>
        <end position="385"/>
    </location>
</feature>
<dbReference type="InterPro" id="IPR005554">
    <property type="entry name" value="NOL6/Upt22"/>
</dbReference>
<dbReference type="Pfam" id="PF17404">
    <property type="entry name" value="Nrap_D3"/>
    <property type="match status" value="1"/>
</dbReference>
<dbReference type="GO" id="GO:0006364">
    <property type="term" value="P:rRNA processing"/>
    <property type="evidence" value="ECO:0007669"/>
    <property type="project" value="TreeGrafter"/>
</dbReference>
<keyword evidence="1" id="KW-0694">RNA-binding</keyword>
<dbReference type="PANTHER" id="PTHR17972">
    <property type="entry name" value="NUCLEOLAR RNA-ASSOCIATED PROTEIN"/>
    <property type="match status" value="1"/>
</dbReference>